<dbReference type="InterPro" id="IPR003869">
    <property type="entry name" value="Polysac_CapD-like"/>
</dbReference>
<name>A0A0G1MI36_9BACT</name>
<comment type="similarity">
    <text evidence="1">Belongs to the polysaccharide synthase family.</text>
</comment>
<dbReference type="SUPFAM" id="SSF51735">
    <property type="entry name" value="NAD(P)-binding Rossmann-fold domains"/>
    <property type="match status" value="1"/>
</dbReference>
<evidence type="ECO:0000259" key="2">
    <source>
        <dbReference type="Pfam" id="PF02719"/>
    </source>
</evidence>
<dbReference type="InterPro" id="IPR020025">
    <property type="entry name" value="PseB"/>
</dbReference>
<sequence length="328" mass="36814">MTSDFFKDKSILITGGTGSFGQRFIKKILAETEPHRVIVFSRDEFKQSQMLANIDDPRGCLRFFIGDVRDLDRLLMAFREVDYVVHAAALKQVPALEYNPFEAVKTNILGTQNVITAAIERGVEKVVLVSTDKAANPANLYGATKLCAERLMISSNAYAGGRTRFAAVRYGNVIGSRGSIAQVIAEQRKGGVLTLTHEDMTRFLITLDQGVELVALSLEKMQAGEIFVPKVPSIKMKDFFTIMAPGCAIKIIGIRPGEKLHEVLVTPEEAKHTKEYANYYVIFPEHTWWHHQEKYQDGNNLSEGFHYASHTNTEWFDEASLKRLIAQI</sequence>
<comment type="caution">
    <text evidence="3">The sequence shown here is derived from an EMBL/GenBank/DDBJ whole genome shotgun (WGS) entry which is preliminary data.</text>
</comment>
<organism evidence="3 4">
    <name type="scientific">Candidatus Magasanikbacteria bacterium GW2011_GWA2_45_39</name>
    <dbReference type="NCBI Taxonomy" id="1619041"/>
    <lineage>
        <taxon>Bacteria</taxon>
        <taxon>Candidatus Magasanikiibacteriota</taxon>
    </lineage>
</organism>
<dbReference type="PATRIC" id="fig|1619041.3.peg.223"/>
<gene>
    <name evidence="3" type="ORF">UX10_C0006G0003</name>
</gene>
<dbReference type="EMBL" id="LCKX01000006">
    <property type="protein sequence ID" value="KKU07732.1"/>
    <property type="molecule type" value="Genomic_DNA"/>
</dbReference>
<dbReference type="NCBIfam" id="TIGR03589">
    <property type="entry name" value="PseB"/>
    <property type="match status" value="1"/>
</dbReference>
<reference evidence="3 4" key="1">
    <citation type="journal article" date="2015" name="Nature">
        <title>rRNA introns, odd ribosomes, and small enigmatic genomes across a large radiation of phyla.</title>
        <authorList>
            <person name="Brown C.T."/>
            <person name="Hug L.A."/>
            <person name="Thomas B.C."/>
            <person name="Sharon I."/>
            <person name="Castelle C.J."/>
            <person name="Singh A."/>
            <person name="Wilkins M.J."/>
            <person name="Williams K.H."/>
            <person name="Banfield J.F."/>
        </authorList>
    </citation>
    <scope>NUCLEOTIDE SEQUENCE [LARGE SCALE GENOMIC DNA]</scope>
</reference>
<dbReference type="AlphaFoldDB" id="A0A0G1MI36"/>
<dbReference type="Proteomes" id="UP000033999">
    <property type="component" value="Unassembled WGS sequence"/>
</dbReference>
<dbReference type="PANTHER" id="PTHR43318">
    <property type="entry name" value="UDP-N-ACETYLGLUCOSAMINE 4,6-DEHYDRATASE"/>
    <property type="match status" value="1"/>
</dbReference>
<dbReference type="Gene3D" id="3.40.50.720">
    <property type="entry name" value="NAD(P)-binding Rossmann-like Domain"/>
    <property type="match status" value="1"/>
</dbReference>
<evidence type="ECO:0000256" key="1">
    <source>
        <dbReference type="ARBA" id="ARBA00007430"/>
    </source>
</evidence>
<feature type="domain" description="Polysaccharide biosynthesis protein CapD-like" evidence="2">
    <location>
        <begin position="11"/>
        <end position="282"/>
    </location>
</feature>
<evidence type="ECO:0000313" key="3">
    <source>
        <dbReference type="EMBL" id="KKU07732.1"/>
    </source>
</evidence>
<accession>A0A0G1MI36</accession>
<dbReference type="InterPro" id="IPR051203">
    <property type="entry name" value="Polysaccharide_Synthase-Rel"/>
</dbReference>
<dbReference type="InterPro" id="IPR036291">
    <property type="entry name" value="NAD(P)-bd_dom_sf"/>
</dbReference>
<proteinExistence type="inferred from homology"/>
<dbReference type="Pfam" id="PF02719">
    <property type="entry name" value="Polysacc_synt_2"/>
    <property type="match status" value="1"/>
</dbReference>
<dbReference type="CDD" id="cd05237">
    <property type="entry name" value="UDP_invert_4-6DH_SDR_e"/>
    <property type="match status" value="1"/>
</dbReference>
<evidence type="ECO:0000313" key="4">
    <source>
        <dbReference type="Proteomes" id="UP000033999"/>
    </source>
</evidence>
<protein>
    <submittedName>
        <fullName evidence="3">UDP-N-acetylglucosamine 4,6-dehydratase</fullName>
    </submittedName>
</protein>
<dbReference type="PANTHER" id="PTHR43318:SF2">
    <property type="entry name" value="UDP-N-ACETYLGLUCOSAMINE 4,6-DEHYDRATASE (INVERTING)"/>
    <property type="match status" value="1"/>
</dbReference>